<proteinExistence type="inferred from homology"/>
<keyword evidence="6" id="KW-1185">Reference proteome</keyword>
<dbReference type="GO" id="GO:0016491">
    <property type="term" value="F:oxidoreductase activity"/>
    <property type="evidence" value="ECO:0007669"/>
    <property type="project" value="InterPro"/>
</dbReference>
<dbReference type="Pfam" id="PF07731">
    <property type="entry name" value="Cu-oxidase_2"/>
    <property type="match status" value="1"/>
</dbReference>
<dbReference type="SUPFAM" id="SSF49503">
    <property type="entry name" value="Cupredoxins"/>
    <property type="match status" value="2"/>
</dbReference>
<evidence type="ECO:0000313" key="6">
    <source>
        <dbReference type="Proteomes" id="UP001370490"/>
    </source>
</evidence>
<dbReference type="Pfam" id="PF00394">
    <property type="entry name" value="Cu-oxidase"/>
    <property type="match status" value="1"/>
</dbReference>
<evidence type="ECO:0000256" key="1">
    <source>
        <dbReference type="ARBA" id="ARBA00010609"/>
    </source>
</evidence>
<keyword evidence="2" id="KW-0325">Glycoprotein</keyword>
<accession>A0AAN8VF19</accession>
<dbReference type="AlphaFoldDB" id="A0AAN8VF19"/>
<dbReference type="InterPro" id="IPR011706">
    <property type="entry name" value="Cu-oxidase_C"/>
</dbReference>
<dbReference type="Gene3D" id="2.60.40.420">
    <property type="entry name" value="Cupredoxins - blue copper proteins"/>
    <property type="match status" value="2"/>
</dbReference>
<dbReference type="GO" id="GO:0005507">
    <property type="term" value="F:copper ion binding"/>
    <property type="evidence" value="ECO:0007669"/>
    <property type="project" value="InterPro"/>
</dbReference>
<organism evidence="5 6">
    <name type="scientific">Dillenia turbinata</name>
    <dbReference type="NCBI Taxonomy" id="194707"/>
    <lineage>
        <taxon>Eukaryota</taxon>
        <taxon>Viridiplantae</taxon>
        <taxon>Streptophyta</taxon>
        <taxon>Embryophyta</taxon>
        <taxon>Tracheophyta</taxon>
        <taxon>Spermatophyta</taxon>
        <taxon>Magnoliopsida</taxon>
        <taxon>eudicotyledons</taxon>
        <taxon>Gunneridae</taxon>
        <taxon>Pentapetalae</taxon>
        <taxon>Dilleniales</taxon>
        <taxon>Dilleniaceae</taxon>
        <taxon>Dillenia</taxon>
    </lineage>
</organism>
<dbReference type="Proteomes" id="UP001370490">
    <property type="component" value="Unassembled WGS sequence"/>
</dbReference>
<dbReference type="EMBL" id="JBAMMX010000009">
    <property type="protein sequence ID" value="KAK6933055.1"/>
    <property type="molecule type" value="Genomic_DNA"/>
</dbReference>
<dbReference type="PANTHER" id="PTHR11709">
    <property type="entry name" value="MULTI-COPPER OXIDASE"/>
    <property type="match status" value="1"/>
</dbReference>
<comment type="caution">
    <text evidence="5">The sequence shown here is derived from an EMBL/GenBank/DDBJ whole genome shotgun (WGS) entry which is preliminary data.</text>
</comment>
<name>A0AAN8VF19_9MAGN</name>
<evidence type="ECO:0000313" key="5">
    <source>
        <dbReference type="EMBL" id="KAK6933055.1"/>
    </source>
</evidence>
<comment type="similarity">
    <text evidence="1">Belongs to the multicopper oxidase family.</text>
</comment>
<sequence length="267" mass="29348">MTNSSSKLQDISLNSYTKPFETDPIFIAPGQTTNALLTANQKSGQCLIATSSFMNAPIAVDNTTATATLNYLVTLPSSVNPCSTCPNGTRLASAFNNVTFVMPNTPLQAHYSNISGVFTEDFPGNPPVVFNYSGLGPANLQTMIWTNVYRLPFNASVQVVLQGTGMISPENHPTHLHGYNFFFKWDRGLEILTLILIRRASILWILLSETRLESHLVDGLQSDSGQTIQEIPHLFHTTWGHKMAFLVENGKDPNESNLPPPQLLPKC</sequence>
<evidence type="ECO:0000256" key="2">
    <source>
        <dbReference type="ARBA" id="ARBA00023180"/>
    </source>
</evidence>
<dbReference type="InterPro" id="IPR008972">
    <property type="entry name" value="Cupredoxin"/>
</dbReference>
<gene>
    <name evidence="5" type="ORF">RJ641_035949</name>
</gene>
<reference evidence="5 6" key="1">
    <citation type="submission" date="2023-12" db="EMBL/GenBank/DDBJ databases">
        <title>A high-quality genome assembly for Dillenia turbinata (Dilleniales).</title>
        <authorList>
            <person name="Chanderbali A."/>
        </authorList>
    </citation>
    <scope>NUCLEOTIDE SEQUENCE [LARGE SCALE GENOMIC DNA]</scope>
    <source>
        <strain evidence="5">LSX21</strain>
        <tissue evidence="5">Leaf</tissue>
    </source>
</reference>
<evidence type="ECO:0000259" key="4">
    <source>
        <dbReference type="Pfam" id="PF07731"/>
    </source>
</evidence>
<feature type="domain" description="Plastocyanin-like" evidence="4">
    <location>
        <begin position="123"/>
        <end position="182"/>
    </location>
</feature>
<dbReference type="InterPro" id="IPR045087">
    <property type="entry name" value="Cu-oxidase_fam"/>
</dbReference>
<dbReference type="InterPro" id="IPR001117">
    <property type="entry name" value="Cu-oxidase_2nd"/>
</dbReference>
<dbReference type="PANTHER" id="PTHR11709:SF317">
    <property type="entry name" value="LACCASE"/>
    <property type="match status" value="1"/>
</dbReference>
<protein>
    <submittedName>
        <fullName evidence="5">Multicopper oxidase, type 1</fullName>
    </submittedName>
</protein>
<evidence type="ECO:0000259" key="3">
    <source>
        <dbReference type="Pfam" id="PF00394"/>
    </source>
</evidence>
<feature type="domain" description="Plastocyanin-like" evidence="3">
    <location>
        <begin position="15"/>
        <end position="71"/>
    </location>
</feature>